<dbReference type="GO" id="GO:0030246">
    <property type="term" value="F:carbohydrate binding"/>
    <property type="evidence" value="ECO:0007669"/>
    <property type="project" value="InterPro"/>
</dbReference>
<dbReference type="Gene3D" id="2.60.220.10">
    <property type="entry name" value="Polysaccharide lyase family 8-like, C-terminal"/>
    <property type="match status" value="1"/>
</dbReference>
<dbReference type="GO" id="GO:0005576">
    <property type="term" value="C:extracellular region"/>
    <property type="evidence" value="ECO:0007669"/>
    <property type="project" value="InterPro"/>
</dbReference>
<comment type="subunit">
    <text evidence="3">Monomer.</text>
</comment>
<dbReference type="Gene3D" id="1.50.10.100">
    <property type="entry name" value="Chondroitin AC/alginate lyase"/>
    <property type="match status" value="1"/>
</dbReference>
<dbReference type="GO" id="GO:0005975">
    <property type="term" value="P:carbohydrate metabolic process"/>
    <property type="evidence" value="ECO:0007669"/>
    <property type="project" value="InterPro"/>
</dbReference>
<dbReference type="InterPro" id="IPR003159">
    <property type="entry name" value="Lyase_8_central_dom"/>
</dbReference>
<dbReference type="SUPFAM" id="SSF49863">
    <property type="entry name" value="Hyaluronate lyase-like, C-terminal domain"/>
    <property type="match status" value="1"/>
</dbReference>
<dbReference type="PANTHER" id="PTHR38481">
    <property type="entry name" value="HYALURONATE LYASE"/>
    <property type="match status" value="1"/>
</dbReference>
<keyword evidence="4" id="KW-0732">Signal</keyword>
<feature type="active site" evidence="7">
    <location>
        <position position="307"/>
    </location>
</feature>
<dbReference type="STRING" id="1346286.SAMN05444362_103154"/>
<evidence type="ECO:0000256" key="2">
    <source>
        <dbReference type="ARBA" id="ARBA00006699"/>
    </source>
</evidence>
<dbReference type="Pfam" id="PF08124">
    <property type="entry name" value="Lyase_8_N"/>
    <property type="match status" value="1"/>
</dbReference>
<dbReference type="InterPro" id="IPR004103">
    <property type="entry name" value="Lyase_8_C"/>
</dbReference>
<sequence length="731" mass="81802">MKSFISISKSLYHTLCPRQIVAFLFLSLFFLHIEARSTNNIELIMERIQASHKAVNLEAIEQEAKDCLAQLQEDGSLLSIDYKDRHQTDWKPLDHLDLLKSVVLAYTINNSKYYGDVKAYDAIEKMLRYWYSSAPTNTNWYMQQIAVPQRIGVILILMRSGVKALPSQLEHQLIERMEKTGGRPDQPGSLGTAANKLDIATHWIYRGCLLNDETILSFGVQQAFDPLILTTDEGLQHDFSYQQHGPQLYIGGYGDVLVGGIARLALYMEGTPYVLPTEKLDLLSRFVRKSYIPVTRGQYFLYNVMGRGLSRKGSLKNAAAPGLMQQMIMLDPANRQNYEDAIYRLKGEKCPGYGLQSEHTHFWRSDYTLHQRPAYTFDVRMASIHTSRNENGNGENLKGYFLTDGATNLSMQGDEYNGIFPVWDWARLPGVTNPIVDDIPLPRAWQTQGTSKFAGGASNGMYGVTTYILNDNNFGLNISAKKAWFFFDEEVVCLGAGISSTSPYPVNTTVNQCTLKGDVTAFIGGQETTVNGFLQSQNNLSWVIHNGVSYLFPEEGNISISNQIQKGTWKSINTPLSGDTVQKEVFKIWLDHGVSPQNEKYAYIIVPDKGSIAESKKYNPDNVTILSNTDSVQAVVHHKLNICGIVFYNAGTFSDGKYSITADKPCVILLDYNSEPQTKIYLADPSRVESNIDIEVKALSSGYLQRIKCKLPVAPDPYAGATVQYIIGESL</sequence>
<dbReference type="InterPro" id="IPR038970">
    <property type="entry name" value="Lyase_8"/>
</dbReference>
<name>A0A1M4YF34_9BACT</name>
<evidence type="ECO:0000313" key="11">
    <source>
        <dbReference type="EMBL" id="SHF04394.1"/>
    </source>
</evidence>
<dbReference type="AlphaFoldDB" id="A0A1M4YF34"/>
<evidence type="ECO:0000313" key="12">
    <source>
        <dbReference type="Proteomes" id="UP000184480"/>
    </source>
</evidence>
<accession>A0A1M4YF34</accession>
<dbReference type="OrthoDB" id="6394136at2"/>
<dbReference type="Pfam" id="PF02278">
    <property type="entry name" value="Lyase_8"/>
    <property type="match status" value="1"/>
</dbReference>
<evidence type="ECO:0000256" key="4">
    <source>
        <dbReference type="ARBA" id="ARBA00022729"/>
    </source>
</evidence>
<comment type="similarity">
    <text evidence="2">Belongs to the polysaccharide lyase 8 family.</text>
</comment>
<reference evidence="12" key="1">
    <citation type="submission" date="2016-11" db="EMBL/GenBank/DDBJ databases">
        <authorList>
            <person name="Varghese N."/>
            <person name="Submissions S."/>
        </authorList>
    </citation>
    <scope>NUCLEOTIDE SEQUENCE [LARGE SCALE GENOMIC DNA]</scope>
    <source>
        <strain evidence="12">DSM 27370</strain>
    </source>
</reference>
<evidence type="ECO:0000256" key="5">
    <source>
        <dbReference type="ARBA" id="ARBA00022837"/>
    </source>
</evidence>
<keyword evidence="6 11" id="KW-0456">Lyase</keyword>
<evidence type="ECO:0000256" key="1">
    <source>
        <dbReference type="ARBA" id="ARBA00001913"/>
    </source>
</evidence>
<dbReference type="GO" id="GO:0016837">
    <property type="term" value="F:carbon-oxygen lyase activity, acting on polysaccharides"/>
    <property type="evidence" value="ECO:0007669"/>
    <property type="project" value="UniProtKB-ARBA"/>
</dbReference>
<dbReference type="CDD" id="cd01083">
    <property type="entry name" value="GAG_Lyase"/>
    <property type="match status" value="1"/>
</dbReference>
<evidence type="ECO:0000256" key="7">
    <source>
        <dbReference type="PIRSR" id="PIRSR638970-1"/>
    </source>
</evidence>
<dbReference type="SUPFAM" id="SSF74650">
    <property type="entry name" value="Galactose mutarotase-like"/>
    <property type="match status" value="1"/>
</dbReference>
<dbReference type="InterPro" id="IPR008929">
    <property type="entry name" value="Chondroitin_lyas"/>
</dbReference>
<feature type="domain" description="Polysaccharide lyase 8 N-terminal alpha-helical" evidence="10">
    <location>
        <begin position="57"/>
        <end position="335"/>
    </location>
</feature>
<gene>
    <name evidence="11" type="ORF">SAMN05444362_103154</name>
</gene>
<feature type="domain" description="Polysaccharide lyase family 8 central" evidence="8">
    <location>
        <begin position="359"/>
        <end position="608"/>
    </location>
</feature>
<dbReference type="SUPFAM" id="SSF48230">
    <property type="entry name" value="Chondroitin AC/alginate lyase"/>
    <property type="match status" value="1"/>
</dbReference>
<dbReference type="Gene3D" id="2.70.98.10">
    <property type="match status" value="1"/>
</dbReference>
<keyword evidence="12" id="KW-1185">Reference proteome</keyword>
<dbReference type="PANTHER" id="PTHR38481:SF1">
    <property type="entry name" value="HYALURONATE LYASE"/>
    <property type="match status" value="1"/>
</dbReference>
<feature type="domain" description="Polysaccharide lyase family 8 C-terminal" evidence="9">
    <location>
        <begin position="624"/>
        <end position="692"/>
    </location>
</feature>
<organism evidence="11 12">
    <name type="scientific">Dysgonomonas macrotermitis</name>
    <dbReference type="NCBI Taxonomy" id="1346286"/>
    <lineage>
        <taxon>Bacteria</taxon>
        <taxon>Pseudomonadati</taxon>
        <taxon>Bacteroidota</taxon>
        <taxon>Bacteroidia</taxon>
        <taxon>Bacteroidales</taxon>
        <taxon>Dysgonomonadaceae</taxon>
        <taxon>Dysgonomonas</taxon>
    </lineage>
</organism>
<evidence type="ECO:0000256" key="3">
    <source>
        <dbReference type="ARBA" id="ARBA00011245"/>
    </source>
</evidence>
<dbReference type="InterPro" id="IPR012970">
    <property type="entry name" value="Lyase_8_alpha_N"/>
</dbReference>
<dbReference type="InterPro" id="IPR011013">
    <property type="entry name" value="Gal_mutarotase_sf_dom"/>
</dbReference>
<proteinExistence type="inferred from homology"/>
<protein>
    <submittedName>
        <fullName evidence="11">Chondroitin AC lyase</fullName>
    </submittedName>
</protein>
<feature type="active site" evidence="7">
    <location>
        <position position="253"/>
    </location>
</feature>
<dbReference type="Proteomes" id="UP000184480">
    <property type="component" value="Unassembled WGS sequence"/>
</dbReference>
<comment type="cofactor">
    <cofactor evidence="1">
        <name>Ca(2+)</name>
        <dbReference type="ChEBI" id="CHEBI:29108"/>
    </cofactor>
</comment>
<dbReference type="EMBL" id="FQUC01000003">
    <property type="protein sequence ID" value="SHF04394.1"/>
    <property type="molecule type" value="Genomic_DNA"/>
</dbReference>
<evidence type="ECO:0000256" key="6">
    <source>
        <dbReference type="ARBA" id="ARBA00023239"/>
    </source>
</evidence>
<evidence type="ECO:0000259" key="8">
    <source>
        <dbReference type="Pfam" id="PF02278"/>
    </source>
</evidence>
<keyword evidence="5" id="KW-0106">Calcium</keyword>
<feature type="active site" evidence="7">
    <location>
        <position position="244"/>
    </location>
</feature>
<dbReference type="InterPro" id="IPR014718">
    <property type="entry name" value="GH-type_carb-bd"/>
</dbReference>
<evidence type="ECO:0000259" key="9">
    <source>
        <dbReference type="Pfam" id="PF02884"/>
    </source>
</evidence>
<evidence type="ECO:0000259" key="10">
    <source>
        <dbReference type="Pfam" id="PF08124"/>
    </source>
</evidence>
<dbReference type="Pfam" id="PF02884">
    <property type="entry name" value="Lyase_8_C"/>
    <property type="match status" value="1"/>
</dbReference>
<dbReference type="InterPro" id="IPR011071">
    <property type="entry name" value="Lyase_8-like_C"/>
</dbReference>